<evidence type="ECO:0000256" key="3">
    <source>
        <dbReference type="SAM" id="Coils"/>
    </source>
</evidence>
<feature type="region of interest" description="Disordered" evidence="4">
    <location>
        <begin position="425"/>
        <end position="473"/>
    </location>
</feature>
<proteinExistence type="inferred from homology"/>
<organism evidence="5 6">
    <name type="scientific">[Torrubiella] hemipterigena</name>
    <dbReference type="NCBI Taxonomy" id="1531966"/>
    <lineage>
        <taxon>Eukaryota</taxon>
        <taxon>Fungi</taxon>
        <taxon>Dikarya</taxon>
        <taxon>Ascomycota</taxon>
        <taxon>Pezizomycotina</taxon>
        <taxon>Sordariomycetes</taxon>
        <taxon>Hypocreomycetidae</taxon>
        <taxon>Hypocreales</taxon>
        <taxon>Clavicipitaceae</taxon>
        <taxon>Clavicipitaceae incertae sedis</taxon>
        <taxon>'Torrubiella' clade</taxon>
    </lineage>
</organism>
<evidence type="ECO:0008006" key="7">
    <source>
        <dbReference type="Google" id="ProtNLM"/>
    </source>
</evidence>
<dbReference type="EMBL" id="CDHN01000005">
    <property type="protein sequence ID" value="CEJ93058.1"/>
    <property type="molecule type" value="Genomic_DNA"/>
</dbReference>
<feature type="compositionally biased region" description="Polar residues" evidence="4">
    <location>
        <begin position="493"/>
        <end position="506"/>
    </location>
</feature>
<feature type="compositionally biased region" description="Polar residues" evidence="4">
    <location>
        <begin position="452"/>
        <end position="462"/>
    </location>
</feature>
<dbReference type="OrthoDB" id="312015at2759"/>
<feature type="compositionally biased region" description="Low complexity" evidence="4">
    <location>
        <begin position="617"/>
        <end position="629"/>
    </location>
</feature>
<feature type="compositionally biased region" description="Polar residues" evidence="4">
    <location>
        <begin position="516"/>
        <end position="535"/>
    </location>
</feature>
<dbReference type="Proteomes" id="UP000039046">
    <property type="component" value="Unassembled WGS sequence"/>
</dbReference>
<dbReference type="Pfam" id="PF11559">
    <property type="entry name" value="ADIP"/>
    <property type="match status" value="1"/>
</dbReference>
<evidence type="ECO:0000313" key="5">
    <source>
        <dbReference type="EMBL" id="CEJ93058.1"/>
    </source>
</evidence>
<name>A0A0A1TNW9_9HYPO</name>
<feature type="compositionally biased region" description="Basic and acidic residues" evidence="4">
    <location>
        <begin position="655"/>
        <end position="665"/>
    </location>
</feature>
<sequence length="692" mass="76386">MIDIDNLRTASLYINNQLLSRGLLRDGQTIDFAGAGKGEDDHATTTGKIISIVNDLILRRDRDAQQRESLSTAMRSMRNDNLAHTTNNQRLTEKAAELQRKFDITAAAEAGLKREMKTAEATIRGLKDELARTKTLVGQTRLSCANEVRRRDRQIDTLKKQVAEAGRARGVRTNPAITSITVSGEMPTTQPTVDEDRMLQEEAQSSMAKLSRDLNRENEAILVILNTAMEQLREMSGWQRPDDTEPQVRRNSNLENMTTEMDMVMGHMRHLLTNPSFVPVEEVTMREEEITRLKTGWVKMENRWKDAVHLIDGWRKRMSTSGQPICEADLQMGLRLSPVRVRNVRETQESSEFGLASVDEGDEEGEEEGEGSLVDSQPASATDFVDGEVIEDFNESDSDSSHFDDEHEYDEVVDAVDEVGEASPDVAMEDKGPEDEDNDGQDVQEDAPPIQKQPQLKNSASAGNRFGAIKGKKELTTSKLITEDALKAPQGATAVTRQTRIPTQLSRPIERRTTSRPEATNTATLPTASKRSVTEGSIAVPKTRSRLETPAKVKDSLRAGAAKNPLLKPQEPLSQGSPITMTTIAAKLAASERDADAARVRAKLKAAQLRKPSRTTPPQAAAAPASADKPPAKQDDAEVENGDPVKQEPVSPVAKPEKRKREVKASMRASRRRSTLSPWELETLITGRAQGE</sequence>
<reference evidence="5 6" key="1">
    <citation type="journal article" date="2015" name="Genome Announc.">
        <title>Draft Genome Sequence and Gene Annotation of the Entomopathogenic Fungus Verticillium hemipterigenum.</title>
        <authorList>
            <person name="Horn F."/>
            <person name="Habel A."/>
            <person name="Scharf D.H."/>
            <person name="Dworschak J."/>
            <person name="Brakhage A.A."/>
            <person name="Guthke R."/>
            <person name="Hertweck C."/>
            <person name="Linde J."/>
        </authorList>
    </citation>
    <scope>NUCLEOTIDE SEQUENCE [LARGE SCALE GENOMIC DNA]</scope>
</reference>
<feature type="compositionally biased region" description="Acidic residues" evidence="4">
    <location>
        <begin position="432"/>
        <end position="445"/>
    </location>
</feature>
<evidence type="ECO:0000313" key="6">
    <source>
        <dbReference type="Proteomes" id="UP000039046"/>
    </source>
</evidence>
<feature type="compositionally biased region" description="Acidic residues" evidence="4">
    <location>
        <begin position="359"/>
        <end position="370"/>
    </location>
</feature>
<dbReference type="InterPro" id="IPR021622">
    <property type="entry name" value="Afadin/alpha-actinin-bd"/>
</dbReference>
<evidence type="ECO:0000256" key="2">
    <source>
        <dbReference type="ARBA" id="ARBA00023054"/>
    </source>
</evidence>
<feature type="compositionally biased region" description="Polar residues" evidence="4">
    <location>
        <begin position="572"/>
        <end position="583"/>
    </location>
</feature>
<feature type="region of interest" description="Disordered" evidence="4">
    <location>
        <begin position="489"/>
        <end position="692"/>
    </location>
</feature>
<accession>A0A0A1TNW9</accession>
<evidence type="ECO:0000256" key="1">
    <source>
        <dbReference type="ARBA" id="ARBA00009291"/>
    </source>
</evidence>
<feature type="region of interest" description="Disordered" evidence="4">
    <location>
        <begin position="345"/>
        <end position="380"/>
    </location>
</feature>
<evidence type="ECO:0000256" key="4">
    <source>
        <dbReference type="SAM" id="MobiDB-lite"/>
    </source>
</evidence>
<comment type="similarity">
    <text evidence="1">Belongs to the ADIP family.</text>
</comment>
<protein>
    <recommendedName>
        <fullName evidence="7">NIMA interactive protein</fullName>
    </recommendedName>
</protein>
<dbReference type="HOGENOM" id="CLU_010128_0_1_1"/>
<feature type="coiled-coil region" evidence="3">
    <location>
        <begin position="81"/>
        <end position="136"/>
    </location>
</feature>
<feature type="compositionally biased region" description="Basic and acidic residues" evidence="4">
    <location>
        <begin position="545"/>
        <end position="557"/>
    </location>
</feature>
<feature type="compositionally biased region" description="Basic and acidic residues" evidence="4">
    <location>
        <begin position="590"/>
        <end position="599"/>
    </location>
</feature>
<gene>
    <name evidence="5" type="ORF">VHEMI08673</name>
</gene>
<dbReference type="AlphaFoldDB" id="A0A0A1TNW9"/>
<keyword evidence="6" id="KW-1185">Reference proteome</keyword>
<keyword evidence="2 3" id="KW-0175">Coiled coil</keyword>